<evidence type="ECO:0000313" key="1">
    <source>
        <dbReference type="EMBL" id="OIQ75463.1"/>
    </source>
</evidence>
<dbReference type="SUPFAM" id="SSF110296">
    <property type="entry name" value="Oligoxyloglucan reducing end-specific cellobiohydrolase"/>
    <property type="match status" value="1"/>
</dbReference>
<dbReference type="CDD" id="cd15482">
    <property type="entry name" value="Sialidase_non-viral"/>
    <property type="match status" value="1"/>
</dbReference>
<dbReference type="EMBL" id="MLJW01002158">
    <property type="protein sequence ID" value="OIQ75463.1"/>
    <property type="molecule type" value="Genomic_DNA"/>
</dbReference>
<reference evidence="1" key="1">
    <citation type="submission" date="2016-10" db="EMBL/GenBank/DDBJ databases">
        <title>Sequence of Gallionella enrichment culture.</title>
        <authorList>
            <person name="Poehlein A."/>
            <person name="Muehling M."/>
            <person name="Daniel R."/>
        </authorList>
    </citation>
    <scope>NUCLEOTIDE SEQUENCE</scope>
</reference>
<gene>
    <name evidence="1" type="ORF">GALL_428700</name>
</gene>
<accession>A0A1J5Q640</accession>
<protein>
    <submittedName>
        <fullName evidence="1">Xyloglucanase</fullName>
        <ecNumber evidence="1">3.2.1.-</ecNumber>
    </submittedName>
</protein>
<proteinExistence type="predicted"/>
<organism evidence="1">
    <name type="scientific">mine drainage metagenome</name>
    <dbReference type="NCBI Taxonomy" id="410659"/>
    <lineage>
        <taxon>unclassified sequences</taxon>
        <taxon>metagenomes</taxon>
        <taxon>ecological metagenomes</taxon>
    </lineage>
</organism>
<dbReference type="InterPro" id="IPR052025">
    <property type="entry name" value="Xyloglucanase_GH74"/>
</dbReference>
<sequence length="409" mass="43219">MPWGPGPSGLAFNPANPNQLFTNGNQTVSTTTLSGNVTSSTIPNWTDQGVGLEELVANQILVAPVAGSVPLLASWDTAVFRTNGTNYATTSNFYPYNLAAGWSIDYASSNPNFIVLLADGSYAGGPQASSYSTNDGQTWTPLPTIPPGGSFGGNIAASTPNNFIFAGTGNQPYYTLDGGNTWNPVNLPGVSSYSNLLHTFSNARIVTADRVLANTFYLLDVGTGLFKTTNGGATWTLVNTSVNTLDPSYVMGTPQIESTPGVAGDLWIATGQNRGRNGSLLHSTDGGSTWTAIANVVEPMAIGFGAPAPGQSYPAIYMVGLVNGVYGIWQSINDAQSWTQLGPFANNSLDTVRTISGDPNVYGHGLRKESAMSLGYRICQQTLIIISRTTSSIYYPYFLRKKPSTAKKS</sequence>
<dbReference type="GO" id="GO:0016798">
    <property type="term" value="F:hydrolase activity, acting on glycosyl bonds"/>
    <property type="evidence" value="ECO:0007669"/>
    <property type="project" value="UniProtKB-KW"/>
</dbReference>
<keyword evidence="1" id="KW-0378">Hydrolase</keyword>
<dbReference type="PANTHER" id="PTHR43739:SF5">
    <property type="entry name" value="EXO-ALPHA-SIALIDASE"/>
    <property type="match status" value="1"/>
</dbReference>
<dbReference type="Gene3D" id="2.130.10.10">
    <property type="entry name" value="YVTN repeat-like/Quinoprotein amine dehydrogenase"/>
    <property type="match status" value="2"/>
</dbReference>
<dbReference type="EC" id="3.2.1.-" evidence="1"/>
<dbReference type="AlphaFoldDB" id="A0A1J5Q640"/>
<dbReference type="PANTHER" id="PTHR43739">
    <property type="entry name" value="XYLOGLUCANASE (EUROFUNG)"/>
    <property type="match status" value="1"/>
</dbReference>
<comment type="caution">
    <text evidence="1">The sequence shown here is derived from an EMBL/GenBank/DDBJ whole genome shotgun (WGS) entry which is preliminary data.</text>
</comment>
<dbReference type="InterPro" id="IPR015943">
    <property type="entry name" value="WD40/YVTN_repeat-like_dom_sf"/>
</dbReference>
<dbReference type="GO" id="GO:0010411">
    <property type="term" value="P:xyloglucan metabolic process"/>
    <property type="evidence" value="ECO:0007669"/>
    <property type="project" value="TreeGrafter"/>
</dbReference>
<name>A0A1J5Q640_9ZZZZ</name>
<keyword evidence="1" id="KW-0326">Glycosidase</keyword>